<protein>
    <submittedName>
        <fullName evidence="2">Transposase</fullName>
    </submittedName>
</protein>
<dbReference type="EMBL" id="CP077717">
    <property type="protein sequence ID" value="QXJ28173.1"/>
    <property type="molecule type" value="Genomic_DNA"/>
</dbReference>
<dbReference type="NCBIfam" id="TIGR01766">
    <property type="entry name" value="IS200/IS605 family accessory protein TnpB-like domain"/>
    <property type="match status" value="1"/>
</dbReference>
<accession>A0A8F5BMS3</accession>
<reference evidence="2" key="1">
    <citation type="journal article" date="2021" name="Environ. Microbiol.">
        <title>New insights into the diversity and evolution of the archaeal mobilome from three complete genomes of Saccharolobus shibatae.</title>
        <authorList>
            <person name="Medvedeva S."/>
            <person name="Brandt D."/>
            <person name="Cvirkaite-Krupovic V."/>
            <person name="Liu Y."/>
            <person name="Severinov K."/>
            <person name="Ishino S."/>
            <person name="Ishino Y."/>
            <person name="Prangishvili D."/>
            <person name="Kalinowski J."/>
            <person name="Krupovic M."/>
        </authorList>
    </citation>
    <scope>NUCLEOTIDE SEQUENCE</scope>
    <source>
        <strain evidence="2">B12</strain>
    </source>
</reference>
<evidence type="ECO:0000313" key="2">
    <source>
        <dbReference type="EMBL" id="QXJ28173.1"/>
    </source>
</evidence>
<name>A0A8F5BMS3_SACSH</name>
<dbReference type="AlphaFoldDB" id="A0A8F5BMS3"/>
<dbReference type="InterPro" id="IPR010095">
    <property type="entry name" value="Cas12f1-like_TNB"/>
</dbReference>
<evidence type="ECO:0000313" key="3">
    <source>
        <dbReference type="Proteomes" id="UP000694018"/>
    </source>
</evidence>
<evidence type="ECO:0000256" key="1">
    <source>
        <dbReference type="ARBA" id="ARBA00023125"/>
    </source>
</evidence>
<gene>
    <name evidence="2" type="ORF">J5U23_01041</name>
</gene>
<organism evidence="2 3">
    <name type="scientific">Saccharolobus shibatae (strain ATCC 51178 / DSM 5389 / JCM 8931 / NBRC 15437 / B12)</name>
    <name type="common">Sulfolobus shibatae</name>
    <dbReference type="NCBI Taxonomy" id="523848"/>
    <lineage>
        <taxon>Archaea</taxon>
        <taxon>Thermoproteota</taxon>
        <taxon>Thermoprotei</taxon>
        <taxon>Sulfolobales</taxon>
        <taxon>Sulfolobaceae</taxon>
        <taxon>Saccharolobus</taxon>
    </lineage>
</organism>
<sequence length="249" mass="29669">MYEKLRDEFQLPSKVAEDCYRDALTTYKSWYNNPRKGRFPRVYKPTVWLTPKLSYSINFERMTVRIASVGELPILGYPRNLSFYKDWKMKEARLVIKDGKAFLKVVFEKKPVRVEAKGSVAVNINIGEIVVGKDDTHYVRIPTCLSEVHHWKSLAEGLQRKYPKRWRGNKHIISRISHFYAKVKRIMEDFAEKVGKWVVEIAEDFKANVIKLERLTNLVKRVKDLPSEFRDKLYLMWYRRVQYWVWVGS</sequence>
<proteinExistence type="predicted"/>
<dbReference type="Proteomes" id="UP000694018">
    <property type="component" value="Chromosome"/>
</dbReference>
<keyword evidence="1" id="KW-0238">DNA-binding</keyword>
<dbReference type="KEGG" id="sshi:J5U23_01041"/>
<dbReference type="GO" id="GO:0003677">
    <property type="term" value="F:DNA binding"/>
    <property type="evidence" value="ECO:0007669"/>
    <property type="project" value="UniProtKB-KW"/>
</dbReference>